<accession>X1HYT5</accession>
<sequence length="98" mass="11066">DAEEEIVSLASTEEEPKRITKIMIVDEPDQDGFLTGYLEREKIMDSCPLFVETFGGIRRDYPIELDIPVGETFVLKGKNKASATYLSASGFVEYEIIR</sequence>
<proteinExistence type="predicted"/>
<name>X1HYT5_9ZZZZ</name>
<organism evidence="1">
    <name type="scientific">marine sediment metagenome</name>
    <dbReference type="NCBI Taxonomy" id="412755"/>
    <lineage>
        <taxon>unclassified sequences</taxon>
        <taxon>metagenomes</taxon>
        <taxon>ecological metagenomes</taxon>
    </lineage>
</organism>
<dbReference type="AlphaFoldDB" id="X1HYT5"/>
<evidence type="ECO:0000313" key="1">
    <source>
        <dbReference type="EMBL" id="GAH62245.1"/>
    </source>
</evidence>
<gene>
    <name evidence="1" type="ORF">S03H2_49899</name>
</gene>
<dbReference type="EMBL" id="BARU01031558">
    <property type="protein sequence ID" value="GAH62245.1"/>
    <property type="molecule type" value="Genomic_DNA"/>
</dbReference>
<feature type="non-terminal residue" evidence="1">
    <location>
        <position position="1"/>
    </location>
</feature>
<comment type="caution">
    <text evidence="1">The sequence shown here is derived from an EMBL/GenBank/DDBJ whole genome shotgun (WGS) entry which is preliminary data.</text>
</comment>
<reference evidence="1" key="1">
    <citation type="journal article" date="2014" name="Front. Microbiol.">
        <title>High frequency of phylogenetically diverse reductive dehalogenase-homologous genes in deep subseafloor sedimentary metagenomes.</title>
        <authorList>
            <person name="Kawai M."/>
            <person name="Futagami T."/>
            <person name="Toyoda A."/>
            <person name="Takaki Y."/>
            <person name="Nishi S."/>
            <person name="Hori S."/>
            <person name="Arai W."/>
            <person name="Tsubouchi T."/>
            <person name="Morono Y."/>
            <person name="Uchiyama I."/>
            <person name="Ito T."/>
            <person name="Fujiyama A."/>
            <person name="Inagaki F."/>
            <person name="Takami H."/>
        </authorList>
    </citation>
    <scope>NUCLEOTIDE SEQUENCE</scope>
    <source>
        <strain evidence="1">Expedition CK06-06</strain>
    </source>
</reference>
<protein>
    <submittedName>
        <fullName evidence="1">Uncharacterized protein</fullName>
    </submittedName>
</protein>